<keyword evidence="5" id="KW-0539">Nucleus</keyword>
<comment type="subcellular location">
    <subcellularLocation>
        <location evidence="1">Nucleus</location>
    </subcellularLocation>
</comment>
<gene>
    <name evidence="8" type="ORF">AAJ76_4200019131</name>
</gene>
<organism evidence="8 9">
    <name type="scientific">Vairimorpha ceranae</name>
    <dbReference type="NCBI Taxonomy" id="40302"/>
    <lineage>
        <taxon>Eukaryota</taxon>
        <taxon>Fungi</taxon>
        <taxon>Fungi incertae sedis</taxon>
        <taxon>Microsporidia</taxon>
        <taxon>Nosematidae</taxon>
        <taxon>Vairimorpha</taxon>
    </lineage>
</organism>
<dbReference type="VEuPathDB" id="MicrosporidiaDB:G9O61_00g018600"/>
<dbReference type="Gene3D" id="3.30.50.10">
    <property type="entry name" value="Erythroid Transcription Factor GATA-1, subunit A"/>
    <property type="match status" value="1"/>
</dbReference>
<keyword evidence="9" id="KW-1185">Reference proteome</keyword>
<evidence type="ECO:0000259" key="7">
    <source>
        <dbReference type="PROSITE" id="PS50114"/>
    </source>
</evidence>
<dbReference type="VEuPathDB" id="MicrosporidiaDB:AAJ76_4200019131"/>
<dbReference type="GeneID" id="36320547"/>
<dbReference type="GO" id="GO:0005634">
    <property type="term" value="C:nucleus"/>
    <property type="evidence" value="ECO:0007669"/>
    <property type="project" value="UniProtKB-SubCell"/>
</dbReference>
<dbReference type="RefSeq" id="XP_024330593.1">
    <property type="nucleotide sequence ID" value="XM_024475601.1"/>
</dbReference>
<dbReference type="PROSITE" id="PS00344">
    <property type="entry name" value="GATA_ZN_FINGER_1"/>
    <property type="match status" value="1"/>
</dbReference>
<dbReference type="GO" id="GO:0000122">
    <property type="term" value="P:negative regulation of transcription by RNA polymerase II"/>
    <property type="evidence" value="ECO:0007669"/>
    <property type="project" value="TreeGrafter"/>
</dbReference>
<dbReference type="GO" id="GO:0000981">
    <property type="term" value="F:DNA-binding transcription factor activity, RNA polymerase II-specific"/>
    <property type="evidence" value="ECO:0007669"/>
    <property type="project" value="TreeGrafter"/>
</dbReference>
<dbReference type="InterPro" id="IPR039355">
    <property type="entry name" value="Transcription_factor_GATA"/>
</dbReference>
<evidence type="ECO:0000256" key="1">
    <source>
        <dbReference type="ARBA" id="ARBA00004123"/>
    </source>
</evidence>
<dbReference type="AlphaFoldDB" id="A0A0F9WBF5"/>
<reference evidence="8 9" key="1">
    <citation type="journal article" date="2015" name="Environ. Microbiol.">
        <title>Genome analyses suggest the presence of polyploidy and recent human-driven expansions in eight global populations of the honeybee pathogen Nosema ceranae.</title>
        <authorList>
            <person name="Pelin A."/>
            <person name="Selman M."/>
            <person name="Aris-Brosou S."/>
            <person name="Farinelli L."/>
            <person name="Corradi N."/>
        </authorList>
    </citation>
    <scope>NUCLEOTIDE SEQUENCE [LARGE SCALE GENOMIC DNA]</scope>
    <source>
        <strain evidence="8 9">PA08 1199</strain>
    </source>
</reference>
<dbReference type="Pfam" id="PF00320">
    <property type="entry name" value="GATA"/>
    <property type="match status" value="1"/>
</dbReference>
<evidence type="ECO:0000313" key="9">
    <source>
        <dbReference type="Proteomes" id="UP000034350"/>
    </source>
</evidence>
<protein>
    <submittedName>
        <fullName evidence="8">Gata zinc finger transcription factor 3</fullName>
    </submittedName>
</protein>
<dbReference type="VEuPathDB" id="MicrosporidiaDB:NCER_102253"/>
<comment type="caution">
    <text evidence="8">The sequence shown here is derived from an EMBL/GenBank/DDBJ whole genome shotgun (WGS) entry which is preliminary data.</text>
</comment>
<dbReference type="GO" id="GO:0045944">
    <property type="term" value="P:positive regulation of transcription by RNA polymerase II"/>
    <property type="evidence" value="ECO:0007669"/>
    <property type="project" value="TreeGrafter"/>
</dbReference>
<evidence type="ECO:0000256" key="6">
    <source>
        <dbReference type="PROSITE-ProRule" id="PRU00094"/>
    </source>
</evidence>
<dbReference type="CDD" id="cd00202">
    <property type="entry name" value="ZnF_GATA"/>
    <property type="match status" value="1"/>
</dbReference>
<evidence type="ECO:0000256" key="3">
    <source>
        <dbReference type="ARBA" id="ARBA00022771"/>
    </source>
</evidence>
<dbReference type="SMART" id="SM00401">
    <property type="entry name" value="ZnF_GATA"/>
    <property type="match status" value="1"/>
</dbReference>
<evidence type="ECO:0000313" key="8">
    <source>
        <dbReference type="EMBL" id="KKO74851.1"/>
    </source>
</evidence>
<proteinExistence type="predicted"/>
<sequence length="242" mass="29018">MTKDKEKNKEKKYTDNIDYYTYMKTEDSNNQRYNNFDDMNEFYEYERNGYNYKMYNDDRYYDPHPTYEGGYTYDDRFYKKGYQYDYPPYQKVHRELKRKAKQRVCSNCSTTSTPSWRRGENGKSLLCNACGLYQKLHGRARPYTITSSGKTKALKGGYEKTLCVSCNTPYLITELKGGTTQICDSCITQIKNTNETDMMDYQYYRYGNYYNYYHNTDVNIENTVDVNNTIYENLQREDDKEL</sequence>
<evidence type="ECO:0000256" key="2">
    <source>
        <dbReference type="ARBA" id="ARBA00022723"/>
    </source>
</evidence>
<dbReference type="PANTHER" id="PTHR10071">
    <property type="entry name" value="TRANSCRIPTION FACTOR GATA FAMILY MEMBER"/>
    <property type="match status" value="1"/>
</dbReference>
<dbReference type="EMBL" id="JPQZ01000042">
    <property type="protein sequence ID" value="KKO74851.1"/>
    <property type="molecule type" value="Genomic_DNA"/>
</dbReference>
<dbReference type="SUPFAM" id="SSF57716">
    <property type="entry name" value="Glucocorticoid receptor-like (DNA-binding domain)"/>
    <property type="match status" value="1"/>
</dbReference>
<evidence type="ECO:0000256" key="5">
    <source>
        <dbReference type="ARBA" id="ARBA00023242"/>
    </source>
</evidence>
<accession>A0A0F9WBF5</accession>
<evidence type="ECO:0000256" key="4">
    <source>
        <dbReference type="ARBA" id="ARBA00022833"/>
    </source>
</evidence>
<name>A0A0F9WBF5_9MICR</name>
<keyword evidence="4" id="KW-0862">Zinc</keyword>
<dbReference type="OrthoDB" id="515401at2759"/>
<feature type="domain" description="GATA-type" evidence="7">
    <location>
        <begin position="99"/>
        <end position="155"/>
    </location>
</feature>
<dbReference type="InterPro" id="IPR000679">
    <property type="entry name" value="Znf_GATA"/>
</dbReference>
<dbReference type="InterPro" id="IPR013088">
    <property type="entry name" value="Znf_NHR/GATA"/>
</dbReference>
<keyword evidence="2" id="KW-0479">Metal-binding</keyword>
<dbReference type="Proteomes" id="UP000034350">
    <property type="component" value="Unassembled WGS sequence"/>
</dbReference>
<dbReference type="PROSITE" id="PS50114">
    <property type="entry name" value="GATA_ZN_FINGER_2"/>
    <property type="match status" value="1"/>
</dbReference>
<dbReference type="GO" id="GO:0000978">
    <property type="term" value="F:RNA polymerase II cis-regulatory region sequence-specific DNA binding"/>
    <property type="evidence" value="ECO:0007669"/>
    <property type="project" value="TreeGrafter"/>
</dbReference>
<dbReference type="PANTHER" id="PTHR10071:SF281">
    <property type="entry name" value="BOX A-BINDING FACTOR-RELATED"/>
    <property type="match status" value="1"/>
</dbReference>
<keyword evidence="3 6" id="KW-0863">Zinc-finger</keyword>
<dbReference type="GO" id="GO:0008270">
    <property type="term" value="F:zinc ion binding"/>
    <property type="evidence" value="ECO:0007669"/>
    <property type="project" value="UniProtKB-KW"/>
</dbReference>